<dbReference type="CDD" id="cd09873">
    <property type="entry name" value="PIN_Pae0151-like"/>
    <property type="match status" value="1"/>
</dbReference>
<feature type="domain" description="PIN" evidence="2">
    <location>
        <begin position="4"/>
        <end position="126"/>
    </location>
</feature>
<sequence length="142" mass="15677">MTPVVPDASVALAWYVEEPESTRAAQLQSGSVPLMAPTFLQVEVANAMAMHMRRRRPIPLDYPEAALRELRSGGIAWTPDSLLIDSAAAIARRHLHPVHDCLYLALARREEAMLATFDRRLAALAEALAIPLWSPDDVQETP</sequence>
<comment type="caution">
    <text evidence="3">The sequence shown here is derived from an EMBL/GenBank/DDBJ whole genome shotgun (WGS) entry which is preliminary data.</text>
</comment>
<evidence type="ECO:0000313" key="4">
    <source>
        <dbReference type="Proteomes" id="UP001139311"/>
    </source>
</evidence>
<evidence type="ECO:0000259" key="2">
    <source>
        <dbReference type="Pfam" id="PF01850"/>
    </source>
</evidence>
<dbReference type="Pfam" id="PF01850">
    <property type="entry name" value="PIN"/>
    <property type="match status" value="1"/>
</dbReference>
<dbReference type="Gene3D" id="3.40.50.1010">
    <property type="entry name" value="5'-nuclease"/>
    <property type="match status" value="1"/>
</dbReference>
<dbReference type="InterPro" id="IPR002716">
    <property type="entry name" value="PIN_dom"/>
</dbReference>
<organism evidence="3 4">
    <name type="scientific">Roseicella aerolata</name>
    <dbReference type="NCBI Taxonomy" id="2883479"/>
    <lineage>
        <taxon>Bacteria</taxon>
        <taxon>Pseudomonadati</taxon>
        <taxon>Pseudomonadota</taxon>
        <taxon>Alphaproteobacteria</taxon>
        <taxon>Acetobacterales</taxon>
        <taxon>Roseomonadaceae</taxon>
        <taxon>Roseicella</taxon>
    </lineage>
</organism>
<dbReference type="PANTHER" id="PTHR35901:SF1">
    <property type="entry name" value="EXONUCLEASE VAPC9"/>
    <property type="match status" value="1"/>
</dbReference>
<proteinExistence type="predicted"/>
<protein>
    <submittedName>
        <fullName evidence="3">Type II toxin-antitoxin system VapC family toxin</fullName>
    </submittedName>
</protein>
<dbReference type="AlphaFoldDB" id="A0A9X1I9S3"/>
<dbReference type="SUPFAM" id="SSF88723">
    <property type="entry name" value="PIN domain-like"/>
    <property type="match status" value="1"/>
</dbReference>
<evidence type="ECO:0000256" key="1">
    <source>
        <dbReference type="ARBA" id="ARBA00022842"/>
    </source>
</evidence>
<dbReference type="RefSeq" id="WP_226604763.1">
    <property type="nucleotide sequence ID" value="NZ_JAJAQI010000004.1"/>
</dbReference>
<evidence type="ECO:0000313" key="3">
    <source>
        <dbReference type="EMBL" id="MCB4820875.1"/>
    </source>
</evidence>
<dbReference type="Proteomes" id="UP001139311">
    <property type="component" value="Unassembled WGS sequence"/>
</dbReference>
<dbReference type="InterPro" id="IPR029060">
    <property type="entry name" value="PIN-like_dom_sf"/>
</dbReference>
<dbReference type="InterPro" id="IPR051619">
    <property type="entry name" value="TypeII_TA_RNase_PINc/VapC"/>
</dbReference>
<name>A0A9X1I9S3_9PROT</name>
<dbReference type="EMBL" id="JAJAQI010000004">
    <property type="protein sequence ID" value="MCB4820875.1"/>
    <property type="molecule type" value="Genomic_DNA"/>
</dbReference>
<gene>
    <name evidence="3" type="ORF">LHA35_03915</name>
</gene>
<reference evidence="3" key="1">
    <citation type="submission" date="2021-10" db="EMBL/GenBank/DDBJ databases">
        <title>Roseicella aerolatum sp. nov., isolated from aerosols of e-waste dismantling site.</title>
        <authorList>
            <person name="Qin T."/>
        </authorList>
    </citation>
    <scope>NUCLEOTIDE SEQUENCE</scope>
    <source>
        <strain evidence="3">GB24</strain>
    </source>
</reference>
<keyword evidence="4" id="KW-1185">Reference proteome</keyword>
<dbReference type="InterPro" id="IPR044153">
    <property type="entry name" value="PIN_Pae0151-like"/>
</dbReference>
<accession>A0A9X1I9S3</accession>
<keyword evidence="1" id="KW-0460">Magnesium</keyword>
<dbReference type="PANTHER" id="PTHR35901">
    <property type="entry name" value="RIBONUCLEASE VAPC3"/>
    <property type="match status" value="1"/>
</dbReference>